<feature type="domain" description="Recombinase" evidence="9">
    <location>
        <begin position="174"/>
        <end position="294"/>
    </location>
</feature>
<reference evidence="10 11" key="1">
    <citation type="submission" date="2018-05" db="EMBL/GenBank/DDBJ databases">
        <title>Coraliomargarita sinensis sp. nov., isolated from a marine solar saltern.</title>
        <authorList>
            <person name="Zhou L.Y."/>
        </authorList>
    </citation>
    <scope>NUCLEOTIDE SEQUENCE [LARGE SCALE GENOMIC DNA]</scope>
    <source>
        <strain evidence="10 11">WN38</strain>
    </source>
</reference>
<dbReference type="SUPFAM" id="SSF53041">
    <property type="entry name" value="Resolvase-like"/>
    <property type="match status" value="1"/>
</dbReference>
<feature type="region of interest" description="Disordered" evidence="7">
    <location>
        <begin position="162"/>
        <end position="184"/>
    </location>
</feature>
<evidence type="ECO:0000256" key="7">
    <source>
        <dbReference type="SAM" id="MobiDB-lite"/>
    </source>
</evidence>
<evidence type="ECO:0000256" key="6">
    <source>
        <dbReference type="SAM" id="Coils"/>
    </source>
</evidence>
<evidence type="ECO:0000256" key="2">
    <source>
        <dbReference type="ARBA" id="ARBA00023125"/>
    </source>
</evidence>
<evidence type="ECO:0008006" key="12">
    <source>
        <dbReference type="Google" id="ProtNLM"/>
    </source>
</evidence>
<dbReference type="InterPro" id="IPR006118">
    <property type="entry name" value="Recombinase_CS"/>
</dbReference>
<dbReference type="GO" id="GO:0000150">
    <property type="term" value="F:DNA strand exchange activity"/>
    <property type="evidence" value="ECO:0007669"/>
    <property type="project" value="InterPro"/>
</dbReference>
<dbReference type="InterPro" id="IPR038109">
    <property type="entry name" value="DNA_bind_recomb_sf"/>
</dbReference>
<dbReference type="InParanoid" id="A0A317ZI28"/>
<dbReference type="Pfam" id="PF13408">
    <property type="entry name" value="Zn_ribbon_recom"/>
    <property type="match status" value="1"/>
</dbReference>
<sequence length="561" mass="63812">MPRGHSKGQKSNIVRCLAYARVSTEEQTHGDYSSIDNQQRIMRSQVECREGQGWKLVHEVTDPGRSGSSLDRPGMREIIDLIRAEEIDLVIVLRIDRLTRSIKDFYHLWEAMEAHGVELFSCTENIDTSSPLGKAVLNIILTFAEFEREMTAERVREKQIEEVKEGKKHPGMAPYGYENDGNRSLRSNSEEAKVVKKIYDWVLKGDLPACVANKLNEKGHRTRSRNYNRKDGSTRVGGKKWTADKVQRIVRNPVYKGFQVAPGGTEEYKGRWSGLVSPEIWDAAQKCLDSTRPIPLESRSNKHEMLLKGKLFCGHCGQAMSPKPGGKPDKDGNPRNYYVCQNVISYGRGSDCAIRNLPGKAIDDFLVEIIGEFGKHPEIIKETLANTQKEAKRSTRPLKSELARLRKAIKEREGELDASRRILKQSKGKLRKFELEEAERIAESLEGLNREKSVIEAQIKHSEGHLLNEHMVAEALGNFSEVFESLDFQDRSRLMELLIEKVRVTAIDPEKDKIPSKLGVYDLQIRTSCYRIDVDFCIKALFQEIWNKAVKSSYLNENGLP</sequence>
<dbReference type="InterPro" id="IPR006119">
    <property type="entry name" value="Resolv_N"/>
</dbReference>
<dbReference type="AlphaFoldDB" id="A0A317ZI28"/>
<evidence type="ECO:0000256" key="5">
    <source>
        <dbReference type="PROSITE-ProRule" id="PRU10137"/>
    </source>
</evidence>
<dbReference type="InterPro" id="IPR036162">
    <property type="entry name" value="Resolvase-like_N_sf"/>
</dbReference>
<dbReference type="GO" id="GO:0003677">
    <property type="term" value="F:DNA binding"/>
    <property type="evidence" value="ECO:0007669"/>
    <property type="project" value="UniProtKB-KW"/>
</dbReference>
<evidence type="ECO:0000259" key="9">
    <source>
        <dbReference type="PROSITE" id="PS51737"/>
    </source>
</evidence>
<evidence type="ECO:0000313" key="10">
    <source>
        <dbReference type="EMBL" id="PXA03873.1"/>
    </source>
</evidence>
<name>A0A317ZI28_9BACT</name>
<evidence type="ECO:0000256" key="1">
    <source>
        <dbReference type="ARBA" id="ARBA00022908"/>
    </source>
</evidence>
<keyword evidence="2" id="KW-0238">DNA-binding</keyword>
<dbReference type="InterPro" id="IPR025827">
    <property type="entry name" value="Zn_ribbon_recom_dom"/>
</dbReference>
<feature type="active site" description="O-(5'-phospho-DNA)-serine intermediate" evidence="4 5">
    <location>
        <position position="23"/>
    </location>
</feature>
<dbReference type="PANTHER" id="PTHR30461:SF23">
    <property type="entry name" value="DNA RECOMBINASE-RELATED"/>
    <property type="match status" value="1"/>
</dbReference>
<dbReference type="PROSITE" id="PS51737">
    <property type="entry name" value="RECOMBINASE_DNA_BIND"/>
    <property type="match status" value="1"/>
</dbReference>
<dbReference type="EMBL" id="QHJQ01000006">
    <property type="protein sequence ID" value="PXA03873.1"/>
    <property type="molecule type" value="Genomic_DNA"/>
</dbReference>
<keyword evidence="11" id="KW-1185">Reference proteome</keyword>
<feature type="coiled-coil region" evidence="6">
    <location>
        <begin position="431"/>
        <end position="458"/>
    </location>
</feature>
<keyword evidence="3" id="KW-0233">DNA recombination</keyword>
<feature type="region of interest" description="Disordered" evidence="7">
    <location>
        <begin position="219"/>
        <end position="240"/>
    </location>
</feature>
<keyword evidence="1" id="KW-0229">DNA integration</keyword>
<dbReference type="Gene3D" id="3.90.1750.20">
    <property type="entry name" value="Putative Large Serine Recombinase, Chain B, Domain 2"/>
    <property type="match status" value="1"/>
</dbReference>
<dbReference type="InterPro" id="IPR050639">
    <property type="entry name" value="SSR_resolvase"/>
</dbReference>
<protein>
    <recommendedName>
        <fullName evidence="12">Recombinase family protein</fullName>
    </recommendedName>
</protein>
<feature type="domain" description="Resolvase/invertase-type recombinase catalytic" evidence="8">
    <location>
        <begin position="15"/>
        <end position="166"/>
    </location>
</feature>
<proteinExistence type="predicted"/>
<evidence type="ECO:0000313" key="11">
    <source>
        <dbReference type="Proteomes" id="UP000247099"/>
    </source>
</evidence>
<gene>
    <name evidence="10" type="ORF">DDZ13_09540</name>
</gene>
<comment type="caution">
    <text evidence="10">The sequence shown here is derived from an EMBL/GenBank/DDBJ whole genome shotgun (WGS) entry which is preliminary data.</text>
</comment>
<evidence type="ECO:0000256" key="3">
    <source>
        <dbReference type="ARBA" id="ARBA00023172"/>
    </source>
</evidence>
<evidence type="ECO:0000256" key="4">
    <source>
        <dbReference type="PIRSR" id="PIRSR606118-50"/>
    </source>
</evidence>
<organism evidence="10 11">
    <name type="scientific">Coraliomargarita sinensis</name>
    <dbReference type="NCBI Taxonomy" id="2174842"/>
    <lineage>
        <taxon>Bacteria</taxon>
        <taxon>Pseudomonadati</taxon>
        <taxon>Verrucomicrobiota</taxon>
        <taxon>Opitutia</taxon>
        <taxon>Puniceicoccales</taxon>
        <taxon>Coraliomargaritaceae</taxon>
        <taxon>Coraliomargarita</taxon>
    </lineage>
</organism>
<dbReference type="PROSITE" id="PS00397">
    <property type="entry name" value="RECOMBINASES_1"/>
    <property type="match status" value="1"/>
</dbReference>
<dbReference type="GO" id="GO:0015074">
    <property type="term" value="P:DNA integration"/>
    <property type="evidence" value="ECO:0007669"/>
    <property type="project" value="UniProtKB-KW"/>
</dbReference>
<accession>A0A317ZI28</accession>
<dbReference type="InterPro" id="IPR011109">
    <property type="entry name" value="DNA_bind_recombinase_dom"/>
</dbReference>
<dbReference type="CDD" id="cd00338">
    <property type="entry name" value="Ser_Recombinase"/>
    <property type="match status" value="1"/>
</dbReference>
<dbReference type="Proteomes" id="UP000247099">
    <property type="component" value="Unassembled WGS sequence"/>
</dbReference>
<dbReference type="Pfam" id="PF07508">
    <property type="entry name" value="Recombinase"/>
    <property type="match status" value="1"/>
</dbReference>
<keyword evidence="6" id="KW-0175">Coiled coil</keyword>
<dbReference type="Pfam" id="PF00239">
    <property type="entry name" value="Resolvase"/>
    <property type="match status" value="1"/>
</dbReference>
<dbReference type="PANTHER" id="PTHR30461">
    <property type="entry name" value="DNA-INVERTASE FROM LAMBDOID PROPHAGE"/>
    <property type="match status" value="1"/>
</dbReference>
<evidence type="ECO:0000259" key="8">
    <source>
        <dbReference type="PROSITE" id="PS51736"/>
    </source>
</evidence>
<dbReference type="SMART" id="SM00857">
    <property type="entry name" value="Resolvase"/>
    <property type="match status" value="1"/>
</dbReference>
<dbReference type="PROSITE" id="PS51736">
    <property type="entry name" value="RECOMBINASES_3"/>
    <property type="match status" value="1"/>
</dbReference>
<dbReference type="Gene3D" id="3.40.50.1390">
    <property type="entry name" value="Resolvase, N-terminal catalytic domain"/>
    <property type="match status" value="1"/>
</dbReference>